<evidence type="ECO:0000313" key="22">
    <source>
        <dbReference type="EMBL" id="GBE82984.1"/>
    </source>
</evidence>
<dbReference type="CDD" id="cd09274">
    <property type="entry name" value="RNase_HI_RT_Ty3"/>
    <property type="match status" value="1"/>
</dbReference>
<feature type="compositionally biased region" description="Basic and acidic residues" evidence="19">
    <location>
        <begin position="1275"/>
        <end position="1286"/>
    </location>
</feature>
<evidence type="ECO:0000256" key="10">
    <source>
        <dbReference type="ARBA" id="ARBA00022801"/>
    </source>
</evidence>
<dbReference type="Pfam" id="PF24626">
    <property type="entry name" value="SH3_Tf2-1"/>
    <property type="match status" value="1"/>
</dbReference>
<evidence type="ECO:0000256" key="3">
    <source>
        <dbReference type="ARBA" id="ARBA00022670"/>
    </source>
</evidence>
<dbReference type="RefSeq" id="XP_027613897.1">
    <property type="nucleotide sequence ID" value="XM_027758096.1"/>
</dbReference>
<dbReference type="PROSITE" id="PS50158">
    <property type="entry name" value="ZF_CCHC"/>
    <property type="match status" value="1"/>
</dbReference>
<dbReference type="GO" id="GO:0008270">
    <property type="term" value="F:zinc ion binding"/>
    <property type="evidence" value="ECO:0007669"/>
    <property type="project" value="UniProtKB-KW"/>
</dbReference>
<feature type="compositionally biased region" description="Polar residues" evidence="19">
    <location>
        <begin position="1265"/>
        <end position="1274"/>
    </location>
</feature>
<dbReference type="SMART" id="SM00343">
    <property type="entry name" value="ZnF_C2HC"/>
    <property type="match status" value="1"/>
</dbReference>
<dbReference type="GO" id="GO:0003723">
    <property type="term" value="F:RNA binding"/>
    <property type="evidence" value="ECO:0007669"/>
    <property type="project" value="UniProtKB-KW"/>
</dbReference>
<dbReference type="Gene3D" id="1.10.340.70">
    <property type="match status" value="1"/>
</dbReference>
<evidence type="ECO:0000256" key="5">
    <source>
        <dbReference type="ARBA" id="ARBA00022695"/>
    </source>
</evidence>
<evidence type="ECO:0000256" key="19">
    <source>
        <dbReference type="SAM" id="MobiDB-lite"/>
    </source>
</evidence>
<feature type="compositionally biased region" description="Basic and acidic residues" evidence="19">
    <location>
        <begin position="39"/>
        <end position="90"/>
    </location>
</feature>
<organism evidence="22 23">
    <name type="scientific">Sparassis crispa</name>
    <dbReference type="NCBI Taxonomy" id="139825"/>
    <lineage>
        <taxon>Eukaryota</taxon>
        <taxon>Fungi</taxon>
        <taxon>Dikarya</taxon>
        <taxon>Basidiomycota</taxon>
        <taxon>Agaricomycotina</taxon>
        <taxon>Agaricomycetes</taxon>
        <taxon>Polyporales</taxon>
        <taxon>Sparassidaceae</taxon>
        <taxon>Sparassis</taxon>
    </lineage>
</organism>
<dbReference type="GO" id="GO:0015074">
    <property type="term" value="P:DNA integration"/>
    <property type="evidence" value="ECO:0007669"/>
    <property type="project" value="UniProtKB-KW"/>
</dbReference>
<evidence type="ECO:0000256" key="18">
    <source>
        <dbReference type="PROSITE-ProRule" id="PRU00047"/>
    </source>
</evidence>
<dbReference type="SUPFAM" id="SSF50630">
    <property type="entry name" value="Acid proteases"/>
    <property type="match status" value="1"/>
</dbReference>
<dbReference type="InterPro" id="IPR021109">
    <property type="entry name" value="Peptidase_aspartic_dom_sf"/>
</dbReference>
<accession>A0A401GMK7</accession>
<keyword evidence="14" id="KW-0695">RNA-directed DNA polymerase</keyword>
<keyword evidence="18" id="KW-0863">Zinc-finger</keyword>
<keyword evidence="2" id="KW-0507">mRNA processing</keyword>
<feature type="region of interest" description="Disordered" evidence="19">
    <location>
        <begin position="624"/>
        <end position="706"/>
    </location>
</feature>
<dbReference type="GO" id="GO:0006310">
    <property type="term" value="P:DNA recombination"/>
    <property type="evidence" value="ECO:0007669"/>
    <property type="project" value="UniProtKB-KW"/>
</dbReference>
<evidence type="ECO:0000256" key="14">
    <source>
        <dbReference type="ARBA" id="ARBA00022918"/>
    </source>
</evidence>
<sequence length="2752" mass="308145">MPAKRNPTSSTVTITTGVGGMKTRRSTVQDTAADDDNVDDRGQSTDKNEPVPPADVHDDAGDPSREADPSRSGRSERDGVVDTPGDRDARTGAADDNTLSQLWNHTEDLLATILARLDESDVASQQAISYANRAIREANVARARAANARRDFEEAIGKIHTSILRIKKQENPELDELYTPREYSHAADEAAHPSRPPVGVEGDRPQSPPINSDDYVERSLDILFRPCDRNETDATYNIRLDGQTRFLDARGAEQRRRECEARINETWQQAESRIDMHARWGSAMPFTTLRTAFGDAPPPEPPGGGGNNNPPRRGGLPARGRGPHSSGWGFRSGGFPGGGGDGGPPHGDGDSSPHGSGSDGDNGDDDESPERPSVRNLDRHATRSPSYLQGRHSMPRGSVPRQQQQPQPGYTLPAVDDSFMRDGVKTIHEMIRKKVGRALPDSNALKNMKNIPLPDKYSGEDDLKVFESWLKSLLRWLRLYRMCGPDLDEEQLQLMGQFLKGKAADWYNDNVDTPHNNVKWNFEDAACAIFWQFLYHATTGNAADKFYAVIYTKDGRVNGVWDELAKYAARMPQPPNDYTFARTFVKALPDEVCVPLFRSKDVSVETTPLTTLLRLAVQQEHNNQVVSQNRVKHSAPAPSSSVKHPDHGKSTRFVRVVRRNDFRRDGGSGNRPPQSTNRSLQALPQSTQKDGRPTNFSGNRGGPSGNLANVRCYNCGEYGHLSPNCPKPKGPKLHAARVIDEREAAEAEPAQDDAQEHAEVAEDEHTFVHDNVAPNAGNGEPEDEMVALVEGSQYDPEEESNPLEEYFDLEDDEVMYYGSMRIVEDEDSAESEPSRETLSVFEHEMLRLQTKITAGGDATALVGDADNAAVSAVFTNPPAYQDESSEPLLFESDTDVESQLQHHAFRIFANTDVDDDEMLPLVAIPDAEENSDSISEVNTNGALESWLAGPPMDAIHGLYALNGDLLSNLQQYGRYIDILYGQLLWTQRELARSVVEQGNLLRDPFDRVRALTEFVRRRKRIRARLLVQRDILAAMPLPDRGDYEDDPSPAAVFNAISDILFEDPNDAPPVYELQDFAPTSVSLRAMAATLAPAALPVVTHAMIRRQQTCRRPDVSRLDQTCLMGYVTVNGLQALVLFDSGSTTDSISPEFARVAGISILELENPVILQLGCVGSRSRINYGVRVPVICGTFQDDVYLDVVNLDRYDVVLGTPFMRKFGVILDFANSIIHFHGQQIHALLPGEEEAGANRRKKTFPMRRAHASSIAAVNTPSPTSRSDRLAARRDGNGEVTGTSSQTIRLHRITTDVHGLANTMDIKRCSRICDKILEQNADLLEPVPPGLPPLREVVHMIPLIDERKRYNYYLPKCPDALKPKLLEKIKRYVDAGWWIPCHAGQAAPLMCIPKKNGDIRTVVDLRQRNENTVKDVTPFPDQDQIRNDVARARIRSKLDICKKCALFAQQMDCLGHLIDDKGLHADVDKMAHVRDWPVPRNYNDVQRFLGLVQYLAHFMPDVSAYTGPLSRMVRNGQAFNWRPIHQKCLYSIKALACRTPILRPIDLRNPEPIWVITDASTSGVGAVYGQGPEWNRCRPAGFMSKKFTTAQHAYYTFEMEVLAVLEALMKWEDKLIGRHFKVVTDHRALIFLKDKRKVPQRLERWIEYLSRFDYEIVHVQGTTNRVADSFSRYFAEEDADMLHDPQDYVSADIRLDPRGETLSGNRMAEIRAQRIIEPVEQRVQEATELAAHRPTDVLQTSAGTGEDPTALDSEVAGPPLDVIVERIVDFKATVKDGYKDDMFFAKVLEHSDDHKAFAVQDGFIWHRQSVRDDVLCIPRVLVHHRNLTEIIIDQAHVTLGHLGNRRTSDYVRRWYWWPDVGKDIAKFCASCGTCQTSKSATQRPLGLLHSMPVAARPWDSIGMDFVGPFPESQGHDYLWVIIDRLTSMVHLVPTNTTAKVSEIAWLYFREVIRLHGLPESIVSDRDSKFTSKFWSELHRLLGSQLLMSTSFHPQTNGASERSIRTVSQILRSLVRPDQMDWVEKIPLVEFAINSSINASTGFAPFELNSGYMPRMIRDLAREPAMPGVKVFAERALENLSIAHDSIIASRVVQTHHANLRRRSEHPELGSEGENLVGKLLYLSTENLSLPKGRAKKLTPRFIGPYKVLKAHPETSSYTLDLSSELRRRRIHPTFHASRLRHHEPNDNVLFPSRDPRAFYDFGNESEDEFLVDEIVAHQWKGNSIQFLVRFDDGDTLWEPYVECKDLEALDRYLELLGVSDWRANKFGFCSAFSGTVLAMPRSKADYDYPMSEGEREHCGVRRPRSESPGEVTVRLPTQIRLPWRYKEELRSILHDRGCLTCDKYADHVKDHGKVSKAYKDAVHDLELTVGKRQRDQAYNVGYLHGIDEGQAMAAQANRDDLIIQLNKHIAELEDIVEQTNTSHARFTFSYPVRGSSSVGGGPSHNIDHHVPVIFTAKPTVQSDGASAKSRPTSMPVSIAKLDRMIKDAMVPNHWRSAEALQHWLQEAQPALLANQSTPVQRYLQKMWHALEWFNPEMRTPFWNDSCATWVNYLTTNPKKEVMGLIRVGENGLFNEESFRIIHGVRLLADVQVKMSINRRTHRANVLARLQELFQDLQAYAQELKAAGTTIASVLKLQPIPESNNYRLRDVAIHCAKCGVTMQMAQDALSVWGRGTLPGPNAEAAPEQPAPGPSNIAPTATDSTQDGHATIAGDPVGNTPTEPVPRQDAVMTDVNPAVVNGNPA</sequence>
<dbReference type="InterPro" id="IPR036875">
    <property type="entry name" value="Znf_CCHC_sf"/>
</dbReference>
<dbReference type="CDD" id="cd00303">
    <property type="entry name" value="retropepsin_like"/>
    <property type="match status" value="1"/>
</dbReference>
<dbReference type="Pfam" id="PF08284">
    <property type="entry name" value="RVP_2"/>
    <property type="match status" value="1"/>
</dbReference>
<dbReference type="SUPFAM" id="SSF56672">
    <property type="entry name" value="DNA/RNA polymerases"/>
    <property type="match status" value="1"/>
</dbReference>
<feature type="compositionally biased region" description="Low complexity" evidence="19">
    <location>
        <begin position="2686"/>
        <end position="2695"/>
    </location>
</feature>
<feature type="compositionally biased region" description="Basic and acidic residues" evidence="19">
    <location>
        <begin position="369"/>
        <end position="381"/>
    </location>
</feature>
<evidence type="ECO:0000256" key="6">
    <source>
        <dbReference type="ARBA" id="ARBA00022722"/>
    </source>
</evidence>
<feature type="region of interest" description="Disordered" evidence="19">
    <location>
        <begin position="1257"/>
        <end position="1294"/>
    </location>
</feature>
<evidence type="ECO:0000256" key="8">
    <source>
        <dbReference type="ARBA" id="ARBA00022750"/>
    </source>
</evidence>
<keyword evidence="17" id="KW-0233">DNA recombination</keyword>
<feature type="compositionally biased region" description="Polar residues" evidence="19">
    <location>
        <begin position="671"/>
        <end position="698"/>
    </location>
</feature>
<dbReference type="Gene3D" id="2.40.70.10">
    <property type="entry name" value="Acid Proteases"/>
    <property type="match status" value="1"/>
</dbReference>
<keyword evidence="12" id="KW-0694">RNA-binding</keyword>
<comment type="caution">
    <text evidence="22">The sequence shown here is derived from an EMBL/GenBank/DDBJ whole genome shotgun (WGS) entry which is preliminary data.</text>
</comment>
<dbReference type="Pfam" id="PF17921">
    <property type="entry name" value="Integrase_H2C2"/>
    <property type="match status" value="1"/>
</dbReference>
<dbReference type="Gene3D" id="4.10.60.10">
    <property type="entry name" value="Zinc finger, CCHC-type"/>
    <property type="match status" value="1"/>
</dbReference>
<feature type="region of interest" description="Disordered" evidence="19">
    <location>
        <begin position="184"/>
        <end position="214"/>
    </location>
</feature>
<dbReference type="InterPro" id="IPR041588">
    <property type="entry name" value="Integrase_H2C2"/>
</dbReference>
<feature type="compositionally biased region" description="Polar residues" evidence="19">
    <location>
        <begin position="2704"/>
        <end position="2715"/>
    </location>
</feature>
<evidence type="ECO:0000259" key="20">
    <source>
        <dbReference type="PROSITE" id="PS50158"/>
    </source>
</evidence>
<evidence type="ECO:0000256" key="1">
    <source>
        <dbReference type="ARBA" id="ARBA00012493"/>
    </source>
</evidence>
<feature type="compositionally biased region" description="Low complexity" evidence="19">
    <location>
        <begin position="308"/>
        <end position="329"/>
    </location>
</feature>
<keyword evidence="13" id="KW-0229">DNA integration</keyword>
<keyword evidence="16" id="KW-0238">DNA-binding</keyword>
<name>A0A401GMK7_9APHY</name>
<dbReference type="PANTHER" id="PTHR37984:SF5">
    <property type="entry name" value="PROTEIN NYNRIN-LIKE"/>
    <property type="match status" value="1"/>
</dbReference>
<keyword evidence="3" id="KW-0645">Protease</keyword>
<dbReference type="InterPro" id="IPR001584">
    <property type="entry name" value="Integrase_cat-core"/>
</dbReference>
<keyword evidence="4" id="KW-0808">Transferase</keyword>
<dbReference type="PANTHER" id="PTHR37984">
    <property type="entry name" value="PROTEIN CBG26694"/>
    <property type="match status" value="1"/>
</dbReference>
<dbReference type="GeneID" id="38779901"/>
<evidence type="ECO:0000256" key="11">
    <source>
        <dbReference type="ARBA" id="ARBA00022842"/>
    </source>
</evidence>
<feature type="region of interest" description="Disordered" evidence="19">
    <location>
        <begin position="289"/>
        <end position="416"/>
    </location>
</feature>
<dbReference type="GO" id="GO:0004190">
    <property type="term" value="F:aspartic-type endopeptidase activity"/>
    <property type="evidence" value="ECO:0007669"/>
    <property type="project" value="UniProtKB-KW"/>
</dbReference>
<feature type="region of interest" description="Disordered" evidence="19">
    <location>
        <begin position="1"/>
        <end position="95"/>
    </location>
</feature>
<keyword evidence="6" id="KW-0540">Nuclease</keyword>
<dbReference type="PROSITE" id="PS50994">
    <property type="entry name" value="INTEGRASE"/>
    <property type="match status" value="1"/>
</dbReference>
<evidence type="ECO:0000256" key="2">
    <source>
        <dbReference type="ARBA" id="ARBA00022664"/>
    </source>
</evidence>
<evidence type="ECO:0000256" key="9">
    <source>
        <dbReference type="ARBA" id="ARBA00022759"/>
    </source>
</evidence>
<proteinExistence type="predicted"/>
<keyword evidence="8" id="KW-0064">Aspartyl protease</keyword>
<dbReference type="SUPFAM" id="SSF54160">
    <property type="entry name" value="Chromo domain-like"/>
    <property type="match status" value="1"/>
</dbReference>
<evidence type="ECO:0000256" key="13">
    <source>
        <dbReference type="ARBA" id="ARBA00022908"/>
    </source>
</evidence>
<dbReference type="SUPFAM" id="SSF57756">
    <property type="entry name" value="Retrovirus zinc finger-like domains"/>
    <property type="match status" value="1"/>
</dbReference>
<dbReference type="Gene3D" id="3.30.70.270">
    <property type="match status" value="2"/>
</dbReference>
<dbReference type="InterPro" id="IPR041373">
    <property type="entry name" value="RT_RNaseH"/>
</dbReference>
<dbReference type="EC" id="2.7.7.49" evidence="1"/>
<dbReference type="EMBL" id="BFAD01000005">
    <property type="protein sequence ID" value="GBE82984.1"/>
    <property type="molecule type" value="Genomic_DNA"/>
</dbReference>
<dbReference type="InterPro" id="IPR043502">
    <property type="entry name" value="DNA/RNA_pol_sf"/>
</dbReference>
<evidence type="ECO:0000256" key="4">
    <source>
        <dbReference type="ARBA" id="ARBA00022679"/>
    </source>
</evidence>
<keyword evidence="5" id="KW-0548">Nucleotidyltransferase</keyword>
<dbReference type="Gene3D" id="3.30.420.10">
    <property type="entry name" value="Ribonuclease H-like superfamily/Ribonuclease H"/>
    <property type="match status" value="1"/>
</dbReference>
<evidence type="ECO:0000256" key="16">
    <source>
        <dbReference type="ARBA" id="ARBA00023125"/>
    </source>
</evidence>
<dbReference type="Gene3D" id="3.10.10.10">
    <property type="entry name" value="HIV Type 1 Reverse Transcriptase, subunit A, domain 1"/>
    <property type="match status" value="1"/>
</dbReference>
<dbReference type="GO" id="GO:0003677">
    <property type="term" value="F:DNA binding"/>
    <property type="evidence" value="ECO:0007669"/>
    <property type="project" value="UniProtKB-KW"/>
</dbReference>
<reference evidence="22 23" key="1">
    <citation type="journal article" date="2018" name="Sci. Rep.">
        <title>Genome sequence of the cauliflower mushroom Sparassis crispa (Hanabiratake) and its association with beneficial usage.</title>
        <authorList>
            <person name="Kiyama R."/>
            <person name="Furutani Y."/>
            <person name="Kawaguchi K."/>
            <person name="Nakanishi T."/>
        </authorList>
    </citation>
    <scope>NUCLEOTIDE SEQUENCE [LARGE SCALE GENOMIC DNA]</scope>
</reference>
<dbReference type="InterPro" id="IPR036397">
    <property type="entry name" value="RNaseH_sf"/>
</dbReference>
<keyword evidence="23" id="KW-1185">Reference proteome</keyword>
<feature type="region of interest" description="Disordered" evidence="19">
    <location>
        <begin position="2684"/>
        <end position="2752"/>
    </location>
</feature>
<dbReference type="InterPro" id="IPR056924">
    <property type="entry name" value="SH3_Tf2-1"/>
</dbReference>
<keyword evidence="15" id="KW-0239">DNA-directed DNA polymerase</keyword>
<dbReference type="InterPro" id="IPR012337">
    <property type="entry name" value="RNaseH-like_sf"/>
</dbReference>
<keyword evidence="7" id="KW-0479">Metal-binding</keyword>
<keyword evidence="18" id="KW-0862">Zinc</keyword>
<evidence type="ECO:0000313" key="23">
    <source>
        <dbReference type="Proteomes" id="UP000287166"/>
    </source>
</evidence>
<feature type="domain" description="CCHC-type" evidence="20">
    <location>
        <begin position="711"/>
        <end position="727"/>
    </location>
</feature>
<dbReference type="GO" id="GO:0006397">
    <property type="term" value="P:mRNA processing"/>
    <property type="evidence" value="ECO:0007669"/>
    <property type="project" value="UniProtKB-KW"/>
</dbReference>
<evidence type="ECO:0000259" key="21">
    <source>
        <dbReference type="PROSITE" id="PS50994"/>
    </source>
</evidence>
<protein>
    <recommendedName>
        <fullName evidence="1">RNA-directed DNA polymerase</fullName>
        <ecNumber evidence="1">2.7.7.49</ecNumber>
    </recommendedName>
</protein>
<evidence type="ECO:0000256" key="7">
    <source>
        <dbReference type="ARBA" id="ARBA00022723"/>
    </source>
</evidence>
<dbReference type="Proteomes" id="UP000287166">
    <property type="component" value="Unassembled WGS sequence"/>
</dbReference>
<evidence type="ECO:0000256" key="17">
    <source>
        <dbReference type="ARBA" id="ARBA00023172"/>
    </source>
</evidence>
<feature type="compositionally biased region" description="Gly residues" evidence="19">
    <location>
        <begin position="330"/>
        <end position="346"/>
    </location>
</feature>
<evidence type="ECO:0000256" key="15">
    <source>
        <dbReference type="ARBA" id="ARBA00022932"/>
    </source>
</evidence>
<gene>
    <name evidence="22" type="ORF">SCP_0500270</name>
</gene>
<keyword evidence="9" id="KW-0255">Endonuclease</keyword>
<dbReference type="SUPFAM" id="SSF53098">
    <property type="entry name" value="Ribonuclease H-like"/>
    <property type="match status" value="1"/>
</dbReference>
<dbReference type="GO" id="GO:0003964">
    <property type="term" value="F:RNA-directed DNA polymerase activity"/>
    <property type="evidence" value="ECO:0007669"/>
    <property type="project" value="UniProtKB-KW"/>
</dbReference>
<dbReference type="GO" id="GO:0005634">
    <property type="term" value="C:nucleus"/>
    <property type="evidence" value="ECO:0007669"/>
    <property type="project" value="UniProtKB-ARBA"/>
</dbReference>
<dbReference type="InParanoid" id="A0A401GMK7"/>
<keyword evidence="10" id="KW-0378">Hydrolase</keyword>
<evidence type="ECO:0000256" key="12">
    <source>
        <dbReference type="ARBA" id="ARBA00022884"/>
    </source>
</evidence>
<dbReference type="GO" id="GO:0003887">
    <property type="term" value="F:DNA-directed DNA polymerase activity"/>
    <property type="evidence" value="ECO:0007669"/>
    <property type="project" value="UniProtKB-KW"/>
</dbReference>
<dbReference type="Pfam" id="PF00098">
    <property type="entry name" value="zf-CCHC"/>
    <property type="match status" value="1"/>
</dbReference>
<feature type="domain" description="Integrase catalytic" evidence="21">
    <location>
        <begin position="1902"/>
        <end position="2061"/>
    </location>
</feature>
<dbReference type="InterPro" id="IPR001878">
    <property type="entry name" value="Znf_CCHC"/>
</dbReference>
<dbReference type="Pfam" id="PF17917">
    <property type="entry name" value="RT_RNaseH"/>
    <property type="match status" value="1"/>
</dbReference>
<keyword evidence="11" id="KW-0460">Magnesium</keyword>
<dbReference type="OrthoDB" id="3206744at2759"/>
<dbReference type="InterPro" id="IPR043128">
    <property type="entry name" value="Rev_trsase/Diguanyl_cyclase"/>
</dbReference>
<dbReference type="InterPro" id="IPR016197">
    <property type="entry name" value="Chromo-like_dom_sf"/>
</dbReference>
<dbReference type="GO" id="GO:0006508">
    <property type="term" value="P:proteolysis"/>
    <property type="evidence" value="ECO:0007669"/>
    <property type="project" value="UniProtKB-KW"/>
</dbReference>
<dbReference type="InterPro" id="IPR050951">
    <property type="entry name" value="Retrovirus_Pol_polyprotein"/>
</dbReference>
<dbReference type="GO" id="GO:0004519">
    <property type="term" value="F:endonuclease activity"/>
    <property type="evidence" value="ECO:0007669"/>
    <property type="project" value="UniProtKB-KW"/>
</dbReference>